<dbReference type="Proteomes" id="UP000031668">
    <property type="component" value="Unassembled WGS sequence"/>
</dbReference>
<gene>
    <name evidence="1" type="ORF">RF11_08573</name>
</gene>
<sequence>MTKRHQQNPDYVIELPYDVAESKTFKLPPTVQIAEIRLYVQLLQLFFQIRYDPNFPAYNFRCLIDHQTYSLLPIYTNSVKPSLNIDIHRLQLLYRSLVSIQQIIHLC</sequence>
<protein>
    <submittedName>
        <fullName evidence="1">Uncharacterized protein</fullName>
    </submittedName>
</protein>
<evidence type="ECO:0000313" key="1">
    <source>
        <dbReference type="EMBL" id="KII61661.1"/>
    </source>
</evidence>
<accession>A0A0C2MJ60</accession>
<name>A0A0C2MJ60_THEKT</name>
<proteinExistence type="predicted"/>
<comment type="caution">
    <text evidence="1">The sequence shown here is derived from an EMBL/GenBank/DDBJ whole genome shotgun (WGS) entry which is preliminary data.</text>
</comment>
<keyword evidence="2" id="KW-1185">Reference proteome</keyword>
<dbReference type="EMBL" id="JWZT01005293">
    <property type="protein sequence ID" value="KII61661.1"/>
    <property type="molecule type" value="Genomic_DNA"/>
</dbReference>
<organism evidence="1 2">
    <name type="scientific">Thelohanellus kitauei</name>
    <name type="common">Myxosporean</name>
    <dbReference type="NCBI Taxonomy" id="669202"/>
    <lineage>
        <taxon>Eukaryota</taxon>
        <taxon>Metazoa</taxon>
        <taxon>Cnidaria</taxon>
        <taxon>Myxozoa</taxon>
        <taxon>Myxosporea</taxon>
        <taxon>Bivalvulida</taxon>
        <taxon>Platysporina</taxon>
        <taxon>Myxobolidae</taxon>
        <taxon>Thelohanellus</taxon>
    </lineage>
</organism>
<dbReference type="AlphaFoldDB" id="A0A0C2MJ60"/>
<evidence type="ECO:0000313" key="2">
    <source>
        <dbReference type="Proteomes" id="UP000031668"/>
    </source>
</evidence>
<reference evidence="1 2" key="1">
    <citation type="journal article" date="2014" name="Genome Biol. Evol.">
        <title>The genome of the myxosporean Thelohanellus kitauei shows adaptations to nutrient acquisition within its fish host.</title>
        <authorList>
            <person name="Yang Y."/>
            <person name="Xiong J."/>
            <person name="Zhou Z."/>
            <person name="Huo F."/>
            <person name="Miao W."/>
            <person name="Ran C."/>
            <person name="Liu Y."/>
            <person name="Zhang J."/>
            <person name="Feng J."/>
            <person name="Wang M."/>
            <person name="Wang M."/>
            <person name="Wang L."/>
            <person name="Yao B."/>
        </authorList>
    </citation>
    <scope>NUCLEOTIDE SEQUENCE [LARGE SCALE GENOMIC DNA]</scope>
    <source>
        <strain evidence="1">Wuqing</strain>
    </source>
</reference>